<dbReference type="InterPro" id="IPR058031">
    <property type="entry name" value="AAA_lid_NorR"/>
</dbReference>
<dbReference type="SUPFAM" id="SSF52540">
    <property type="entry name" value="P-loop containing nucleoside triphosphate hydrolases"/>
    <property type="match status" value="1"/>
</dbReference>
<evidence type="ECO:0000256" key="1">
    <source>
        <dbReference type="ARBA" id="ARBA00004496"/>
    </source>
</evidence>
<dbReference type="Gene3D" id="3.40.50.300">
    <property type="entry name" value="P-loop containing nucleotide triphosphate hydrolases"/>
    <property type="match status" value="1"/>
</dbReference>
<evidence type="ECO:0000256" key="12">
    <source>
        <dbReference type="PROSITE-ProRule" id="PRU00169"/>
    </source>
</evidence>
<dbReference type="Pfam" id="PF25601">
    <property type="entry name" value="AAA_lid_14"/>
    <property type="match status" value="1"/>
</dbReference>
<keyword evidence="4 12" id="KW-0597">Phosphoprotein</keyword>
<dbReference type="Gene3D" id="1.10.10.60">
    <property type="entry name" value="Homeodomain-like"/>
    <property type="match status" value="1"/>
</dbReference>
<dbReference type="EMBL" id="LYVF01000047">
    <property type="protein sequence ID" value="OAT85841.1"/>
    <property type="molecule type" value="Genomic_DNA"/>
</dbReference>
<dbReference type="InterPro" id="IPR003593">
    <property type="entry name" value="AAA+_ATPase"/>
</dbReference>
<keyword evidence="5" id="KW-0547">Nucleotide-binding</keyword>
<evidence type="ECO:0000256" key="2">
    <source>
        <dbReference type="ARBA" id="ARBA00018672"/>
    </source>
</evidence>
<evidence type="ECO:0000256" key="3">
    <source>
        <dbReference type="ARBA" id="ARBA00022490"/>
    </source>
</evidence>
<feature type="modified residue" description="4-aspartylphosphate" evidence="12">
    <location>
        <position position="54"/>
    </location>
</feature>
<keyword evidence="8" id="KW-0238">DNA-binding</keyword>
<dbReference type="SUPFAM" id="SSF52172">
    <property type="entry name" value="CheY-like"/>
    <property type="match status" value="1"/>
</dbReference>
<evidence type="ECO:0000256" key="5">
    <source>
        <dbReference type="ARBA" id="ARBA00022741"/>
    </source>
</evidence>
<feature type="domain" description="Sigma-54 factor interaction" evidence="13">
    <location>
        <begin position="142"/>
        <end position="369"/>
    </location>
</feature>
<dbReference type="PRINTS" id="PR01590">
    <property type="entry name" value="HTHFIS"/>
</dbReference>
<dbReference type="FunFam" id="3.40.50.300:FF:000006">
    <property type="entry name" value="DNA-binding transcriptional regulator NtrC"/>
    <property type="match status" value="1"/>
</dbReference>
<dbReference type="InterPro" id="IPR009057">
    <property type="entry name" value="Homeodomain-like_sf"/>
</dbReference>
<keyword evidence="10" id="KW-0804">Transcription</keyword>
<sequence>MKHPTILIIDDEEQLCWALERALRQEGYSVLTATGGRHGLALIQEKNPSLVVLDLKMPEMDGLEVLKRARKLQPKLPVIMLTAHGTMESAIEAMKLGAADFIAKPFDLTELKLVIKQNLKVSHLVNEVDFWRAELTNKYSNMIGNSPAIREVVQLIERVAASNATVLITGESGTGKEVAAVAIHQNSLRHKGPFVAINCAALPEQLLESELFGHEKGAFTGAAGRKLGRFELADQGTIFLDEIAEMPMAMQVKLLRVLQEKSFERVGGTETVHVDVRVIAATNRNLAQAIEKGLFREDLFYRLNVFQIKLPPLRERKEDIPLLADHFLSRLKHAYPAQSISPAAMEQLVKYHWPGNVRELQNVIERAAIICQGDEIKPEHLPKELITSPRNEDGLVVRFPDEGISLETVEKELIMQALEKSNGNQTRAAQLLGITRSALLYRAQKYGLNTERF</sequence>
<dbReference type="SMART" id="SM00448">
    <property type="entry name" value="REC"/>
    <property type="match status" value="1"/>
</dbReference>
<dbReference type="SMART" id="SM00382">
    <property type="entry name" value="AAA"/>
    <property type="match status" value="1"/>
</dbReference>
<dbReference type="PROSITE" id="PS50045">
    <property type="entry name" value="SIGMA54_INTERACT_4"/>
    <property type="match status" value="1"/>
</dbReference>
<dbReference type="Pfam" id="PF00158">
    <property type="entry name" value="Sigma54_activat"/>
    <property type="match status" value="1"/>
</dbReference>
<comment type="subcellular location">
    <subcellularLocation>
        <location evidence="1">Cytoplasm</location>
    </subcellularLocation>
</comment>
<dbReference type="RefSeq" id="WP_066666581.1">
    <property type="nucleotide sequence ID" value="NZ_LYVF01000047.1"/>
</dbReference>
<evidence type="ECO:0000256" key="9">
    <source>
        <dbReference type="ARBA" id="ARBA00023159"/>
    </source>
</evidence>
<comment type="function">
    <text evidence="11">May play the central regulatory role in sporulation. It may be an element of the effector pathway responsible for the activation of sporulation genes in response to nutritional stress. Spo0A may act in concert with spo0H (a sigma factor) to control the expression of some genes that are critical to the sporulation process.</text>
</comment>
<evidence type="ECO:0000256" key="6">
    <source>
        <dbReference type="ARBA" id="ARBA00022840"/>
    </source>
</evidence>
<name>A0A1B7LHR1_9FIRM</name>
<keyword evidence="3" id="KW-0963">Cytoplasm</keyword>
<dbReference type="GO" id="GO:0006355">
    <property type="term" value="P:regulation of DNA-templated transcription"/>
    <property type="evidence" value="ECO:0007669"/>
    <property type="project" value="InterPro"/>
</dbReference>
<evidence type="ECO:0000313" key="16">
    <source>
        <dbReference type="Proteomes" id="UP000078532"/>
    </source>
</evidence>
<dbReference type="FunFam" id="1.10.8.60:FF:000014">
    <property type="entry name" value="DNA-binding transcriptional regulator NtrC"/>
    <property type="match status" value="1"/>
</dbReference>
<keyword evidence="6" id="KW-0067">ATP-binding</keyword>
<dbReference type="CDD" id="cd00009">
    <property type="entry name" value="AAA"/>
    <property type="match status" value="1"/>
</dbReference>
<dbReference type="AlphaFoldDB" id="A0A1B7LHR1"/>
<dbReference type="SUPFAM" id="SSF46689">
    <property type="entry name" value="Homeodomain-like"/>
    <property type="match status" value="1"/>
</dbReference>
<dbReference type="InterPro" id="IPR001789">
    <property type="entry name" value="Sig_transdc_resp-reg_receiver"/>
</dbReference>
<organism evidence="15 16">
    <name type="scientific">Desulfotomaculum copahuensis</name>
    <dbReference type="NCBI Taxonomy" id="1838280"/>
    <lineage>
        <taxon>Bacteria</taxon>
        <taxon>Bacillati</taxon>
        <taxon>Bacillota</taxon>
        <taxon>Clostridia</taxon>
        <taxon>Eubacteriales</taxon>
        <taxon>Desulfotomaculaceae</taxon>
        <taxon>Desulfotomaculum</taxon>
    </lineage>
</organism>
<evidence type="ECO:0000256" key="4">
    <source>
        <dbReference type="ARBA" id="ARBA00022553"/>
    </source>
</evidence>
<dbReference type="PROSITE" id="PS50110">
    <property type="entry name" value="RESPONSE_REGULATORY"/>
    <property type="match status" value="1"/>
</dbReference>
<comment type="caution">
    <text evidence="15">The sequence shown here is derived from an EMBL/GenBank/DDBJ whole genome shotgun (WGS) entry which is preliminary data.</text>
</comment>
<evidence type="ECO:0000259" key="14">
    <source>
        <dbReference type="PROSITE" id="PS50110"/>
    </source>
</evidence>
<dbReference type="InterPro" id="IPR002078">
    <property type="entry name" value="Sigma_54_int"/>
</dbReference>
<dbReference type="GO" id="GO:0043565">
    <property type="term" value="F:sequence-specific DNA binding"/>
    <property type="evidence" value="ECO:0007669"/>
    <property type="project" value="InterPro"/>
</dbReference>
<proteinExistence type="predicted"/>
<evidence type="ECO:0000259" key="13">
    <source>
        <dbReference type="PROSITE" id="PS50045"/>
    </source>
</evidence>
<dbReference type="STRING" id="1838280.A6M21_05020"/>
<dbReference type="GO" id="GO:0005737">
    <property type="term" value="C:cytoplasm"/>
    <property type="evidence" value="ECO:0007669"/>
    <property type="project" value="UniProtKB-SubCell"/>
</dbReference>
<dbReference type="Pfam" id="PF00072">
    <property type="entry name" value="Response_reg"/>
    <property type="match status" value="1"/>
</dbReference>
<feature type="domain" description="Response regulatory" evidence="14">
    <location>
        <begin position="5"/>
        <end position="119"/>
    </location>
</feature>
<dbReference type="Proteomes" id="UP000078532">
    <property type="component" value="Unassembled WGS sequence"/>
</dbReference>
<keyword evidence="16" id="KW-1185">Reference proteome</keyword>
<dbReference type="PANTHER" id="PTHR32071">
    <property type="entry name" value="TRANSCRIPTIONAL REGULATORY PROTEIN"/>
    <property type="match status" value="1"/>
</dbReference>
<dbReference type="FunFam" id="3.40.50.2300:FF:000018">
    <property type="entry name" value="DNA-binding transcriptional regulator NtrC"/>
    <property type="match status" value="1"/>
</dbReference>
<gene>
    <name evidence="15" type="ORF">A6M21_05020</name>
</gene>
<protein>
    <recommendedName>
        <fullName evidence="2">Stage 0 sporulation protein A homolog</fullName>
    </recommendedName>
</protein>
<evidence type="ECO:0000256" key="7">
    <source>
        <dbReference type="ARBA" id="ARBA00023015"/>
    </source>
</evidence>
<evidence type="ECO:0000256" key="10">
    <source>
        <dbReference type="ARBA" id="ARBA00023163"/>
    </source>
</evidence>
<dbReference type="InterPro" id="IPR027417">
    <property type="entry name" value="P-loop_NTPase"/>
</dbReference>
<keyword evidence="9" id="KW-0010">Activator</keyword>
<accession>A0A1B7LHR1</accession>
<dbReference type="Gene3D" id="1.10.8.60">
    <property type="match status" value="1"/>
</dbReference>
<keyword evidence="7" id="KW-0805">Transcription regulation</keyword>
<dbReference type="InterPro" id="IPR011006">
    <property type="entry name" value="CheY-like_superfamily"/>
</dbReference>
<dbReference type="GO" id="GO:0005524">
    <property type="term" value="F:ATP binding"/>
    <property type="evidence" value="ECO:0007669"/>
    <property type="project" value="UniProtKB-KW"/>
</dbReference>
<dbReference type="GO" id="GO:0000160">
    <property type="term" value="P:phosphorelay signal transduction system"/>
    <property type="evidence" value="ECO:0007669"/>
    <property type="project" value="InterPro"/>
</dbReference>
<dbReference type="InterPro" id="IPR025944">
    <property type="entry name" value="Sigma_54_int_dom_CS"/>
</dbReference>
<evidence type="ECO:0000313" key="15">
    <source>
        <dbReference type="EMBL" id="OAT85841.1"/>
    </source>
</evidence>
<dbReference type="Pfam" id="PF02954">
    <property type="entry name" value="HTH_8"/>
    <property type="match status" value="1"/>
</dbReference>
<dbReference type="PROSITE" id="PS00688">
    <property type="entry name" value="SIGMA54_INTERACT_3"/>
    <property type="match status" value="1"/>
</dbReference>
<dbReference type="PANTHER" id="PTHR32071:SF113">
    <property type="entry name" value="ALGINATE BIOSYNTHESIS TRANSCRIPTIONAL REGULATORY PROTEIN ALGB"/>
    <property type="match status" value="1"/>
</dbReference>
<dbReference type="InterPro" id="IPR002197">
    <property type="entry name" value="HTH_Fis"/>
</dbReference>
<dbReference type="Gene3D" id="3.40.50.2300">
    <property type="match status" value="1"/>
</dbReference>
<reference evidence="15 16" key="1">
    <citation type="submission" date="2016-04" db="EMBL/GenBank/DDBJ databases">
        <authorList>
            <person name="Evans L.H."/>
            <person name="Alamgir A."/>
            <person name="Owens N."/>
            <person name="Weber N.D."/>
            <person name="Virtaneva K."/>
            <person name="Barbian K."/>
            <person name="Babar A."/>
            <person name="Rosenke K."/>
        </authorList>
    </citation>
    <scope>NUCLEOTIDE SEQUENCE [LARGE SCALE GENOMIC DNA]</scope>
    <source>
        <strain evidence="15 16">LMa1</strain>
    </source>
</reference>
<dbReference type="OrthoDB" id="9803970at2"/>
<evidence type="ECO:0000256" key="11">
    <source>
        <dbReference type="ARBA" id="ARBA00024867"/>
    </source>
</evidence>
<evidence type="ECO:0000256" key="8">
    <source>
        <dbReference type="ARBA" id="ARBA00023125"/>
    </source>
</evidence>